<protein>
    <submittedName>
        <fullName evidence="1">Uncharacterized protein</fullName>
    </submittedName>
</protein>
<dbReference type="EMBL" id="JACDTQ010001047">
    <property type="protein sequence ID" value="KAF5924201.1"/>
    <property type="molecule type" value="Genomic_DNA"/>
</dbReference>
<gene>
    <name evidence="1" type="ORF">HPG69_007421</name>
</gene>
<evidence type="ECO:0000313" key="2">
    <source>
        <dbReference type="Proteomes" id="UP000551758"/>
    </source>
</evidence>
<comment type="caution">
    <text evidence="1">The sequence shown here is derived from an EMBL/GenBank/DDBJ whole genome shotgun (WGS) entry which is preliminary data.</text>
</comment>
<keyword evidence="2" id="KW-1185">Reference proteome</keyword>
<proteinExistence type="predicted"/>
<dbReference type="SUPFAM" id="SSF47473">
    <property type="entry name" value="EF-hand"/>
    <property type="match status" value="1"/>
</dbReference>
<dbReference type="Gene3D" id="1.10.238.10">
    <property type="entry name" value="EF-hand"/>
    <property type="match status" value="1"/>
</dbReference>
<dbReference type="InterPro" id="IPR011992">
    <property type="entry name" value="EF-hand-dom_pair"/>
</dbReference>
<reference evidence="1 2" key="1">
    <citation type="journal article" date="2020" name="Mol. Biol. Evol.">
        <title>Interspecific Gene Flow and the Evolution of Specialization in Black and White Rhinoceros.</title>
        <authorList>
            <person name="Moodley Y."/>
            <person name="Westbury M.V."/>
            <person name="Russo I.M."/>
            <person name="Gopalakrishnan S."/>
            <person name="Rakotoarivelo A."/>
            <person name="Olsen R.A."/>
            <person name="Prost S."/>
            <person name="Tunstall T."/>
            <person name="Ryder O.A."/>
            <person name="Dalen L."/>
            <person name="Bruford M.W."/>
        </authorList>
    </citation>
    <scope>NUCLEOTIDE SEQUENCE [LARGE SCALE GENOMIC DNA]</scope>
    <source>
        <strain evidence="1">SBR-YM</strain>
        <tissue evidence="1">Skin</tissue>
    </source>
</reference>
<sequence>MSNTQGEKTVIGIIELSHKYTGDNNVVDKPSLLKMLKENFFNFLDACDKNEDEKAEFFEFLLAGGHARSQSIVMDYHKQPQSGALFGGGSQ</sequence>
<accession>A0A7J7F866</accession>
<evidence type="ECO:0000313" key="1">
    <source>
        <dbReference type="EMBL" id="KAF5924201.1"/>
    </source>
</evidence>
<name>A0A7J7F866_DICBM</name>
<organism evidence="1 2">
    <name type="scientific">Diceros bicornis minor</name>
    <name type="common">South-central black rhinoceros</name>
    <dbReference type="NCBI Taxonomy" id="77932"/>
    <lineage>
        <taxon>Eukaryota</taxon>
        <taxon>Metazoa</taxon>
        <taxon>Chordata</taxon>
        <taxon>Craniata</taxon>
        <taxon>Vertebrata</taxon>
        <taxon>Euteleostomi</taxon>
        <taxon>Mammalia</taxon>
        <taxon>Eutheria</taxon>
        <taxon>Laurasiatheria</taxon>
        <taxon>Perissodactyla</taxon>
        <taxon>Rhinocerotidae</taxon>
        <taxon>Diceros</taxon>
    </lineage>
</organism>
<dbReference type="AlphaFoldDB" id="A0A7J7F866"/>
<dbReference type="Proteomes" id="UP000551758">
    <property type="component" value="Unassembled WGS sequence"/>
</dbReference>